<gene>
    <name evidence="1" type="ORF">FH972_021106</name>
</gene>
<dbReference type="Proteomes" id="UP000327013">
    <property type="component" value="Unassembled WGS sequence"/>
</dbReference>
<evidence type="ECO:0000313" key="2">
    <source>
        <dbReference type="Proteomes" id="UP000327013"/>
    </source>
</evidence>
<reference evidence="1 2" key="1">
    <citation type="submission" date="2019-06" db="EMBL/GenBank/DDBJ databases">
        <title>A chromosomal-level reference genome of Carpinus fangiana (Coryloideae, Betulaceae).</title>
        <authorList>
            <person name="Yang X."/>
            <person name="Wang Z."/>
            <person name="Zhang L."/>
            <person name="Hao G."/>
            <person name="Liu J."/>
            <person name="Yang Y."/>
        </authorList>
    </citation>
    <scope>NUCLEOTIDE SEQUENCE [LARGE SCALE GENOMIC DNA]</scope>
    <source>
        <strain evidence="1">Cfa_2016G</strain>
        <tissue evidence="1">Leaf</tissue>
    </source>
</reference>
<evidence type="ECO:0000313" key="1">
    <source>
        <dbReference type="EMBL" id="KAB8336797.1"/>
    </source>
</evidence>
<name>A0A5N6KQI4_9ROSI</name>
<accession>A0A5N6KQI4</accession>
<comment type="caution">
    <text evidence="1">The sequence shown here is derived from an EMBL/GenBank/DDBJ whole genome shotgun (WGS) entry which is preliminary data.</text>
</comment>
<organism evidence="1 2">
    <name type="scientific">Carpinus fangiana</name>
    <dbReference type="NCBI Taxonomy" id="176857"/>
    <lineage>
        <taxon>Eukaryota</taxon>
        <taxon>Viridiplantae</taxon>
        <taxon>Streptophyta</taxon>
        <taxon>Embryophyta</taxon>
        <taxon>Tracheophyta</taxon>
        <taxon>Spermatophyta</taxon>
        <taxon>Magnoliopsida</taxon>
        <taxon>eudicotyledons</taxon>
        <taxon>Gunneridae</taxon>
        <taxon>Pentapetalae</taxon>
        <taxon>rosids</taxon>
        <taxon>fabids</taxon>
        <taxon>Fagales</taxon>
        <taxon>Betulaceae</taxon>
        <taxon>Carpinus</taxon>
    </lineage>
</organism>
<keyword evidence="2" id="KW-1185">Reference proteome</keyword>
<dbReference type="EMBL" id="VIBQ01000009">
    <property type="protein sequence ID" value="KAB8336797.1"/>
    <property type="molecule type" value="Genomic_DNA"/>
</dbReference>
<dbReference type="AlphaFoldDB" id="A0A5N6KQI4"/>
<sequence length="89" mass="9558">MFEATLVDYVPRKAPAAQNTLKQRRYSSDQGPWIGRVGSLIHPGISTDKGDSCLSVTAAAKRSGYAVYGKMFEQIRAILVSGGQAEAPD</sequence>
<protein>
    <submittedName>
        <fullName evidence="1">Uncharacterized protein</fullName>
    </submittedName>
</protein>
<proteinExistence type="predicted"/>